<proteinExistence type="predicted"/>
<dbReference type="InterPro" id="IPR054471">
    <property type="entry name" value="GPIID_WHD"/>
</dbReference>
<name>W7HSR8_9PEZI</name>
<organism evidence="6 7">
    <name type="scientific">Drechslerella stenobrocha 248</name>
    <dbReference type="NCBI Taxonomy" id="1043628"/>
    <lineage>
        <taxon>Eukaryota</taxon>
        <taxon>Fungi</taxon>
        <taxon>Dikarya</taxon>
        <taxon>Ascomycota</taxon>
        <taxon>Pezizomycotina</taxon>
        <taxon>Orbiliomycetes</taxon>
        <taxon>Orbiliales</taxon>
        <taxon>Orbiliaceae</taxon>
        <taxon>Drechslerella</taxon>
    </lineage>
</organism>
<accession>W7HSR8</accession>
<feature type="domain" description="GPI inositol-deacylase winged helix" evidence="3">
    <location>
        <begin position="560"/>
        <end position="651"/>
    </location>
</feature>
<evidence type="ECO:0000256" key="1">
    <source>
        <dbReference type="ARBA" id="ARBA00022737"/>
    </source>
</evidence>
<dbReference type="Pfam" id="PF24883">
    <property type="entry name" value="NPHP3_N"/>
    <property type="match status" value="1"/>
</dbReference>
<feature type="domain" description="Nephrocystin 3-like N-terminal" evidence="5">
    <location>
        <begin position="280"/>
        <end position="450"/>
    </location>
</feature>
<dbReference type="SUPFAM" id="SSF52540">
    <property type="entry name" value="P-loop containing nucleoside triphosphate hydrolases"/>
    <property type="match status" value="1"/>
</dbReference>
<dbReference type="OrthoDB" id="7464126at2759"/>
<evidence type="ECO:0000259" key="5">
    <source>
        <dbReference type="Pfam" id="PF24883"/>
    </source>
</evidence>
<dbReference type="EMBL" id="KI966419">
    <property type="protein sequence ID" value="EWC46299.1"/>
    <property type="molecule type" value="Genomic_DNA"/>
</dbReference>
<dbReference type="InterPro" id="IPR027417">
    <property type="entry name" value="P-loop_NTPase"/>
</dbReference>
<sequence>MSMQGKQRLERAIVEFKDSLQPDDRKVLDNLANPTAEDVVQLVKDVEERLRKKQKRRRALQDSPFSTFIRSIQQFSGIVDACVQANPEIAALVWGGMKFVVLAFSNYLNYLEEIIDMCEGIGRLCPQYDRFSNLFPKHGELQDCICEFYAVVVDFFREALLFLRSSALKQLATATFNPFKDKFSDILKLLDVVSKTIDGEIRLSSEFEEHAERVNSATARAEATNFYALARTTYQDYQEDRIKLSAEAKRSQRERILRNISDYPYYCDFTDNLQKRQEACGRWIFETPEYKSWLGLPESGGLWYHAIPGFGKSVLTAGVVESLLELSRTERVRHNVSYFFCAYTNPSSLTARTIVSSILHQLFYYSNDLPQDLADSLESRFNDKISSSRALIVDFQRFSIQILQNNKARNFIVVDGLDECNDKERGIVLRTLKEILAGMPNNLKILVSSRSAQDIDRALKDFQRLDLGTSNQEDVELFITQTLQDKELEGQLPKLSIDLLDKVKAFLLNNAKGLFLWVDLLIVEICKESRPEDIEAALPGLPKDIDELYDRVLDRIVRLRQPQVAKQIFRWLTRATRPLTLDELKEAVTIGDPSVSSCASLKRQTQMDDLKWLQNCENLVVTNKGSKTIQFAHSTVTLFLETSDLRDTHAIFKTTLADHKLLAEACIRYFQLPEITDPRSGYRHTFFKKDEFTTGGLVAGSVQGASGTWAGWLVQKAHHYTKLTVEGIVTSGSARVTTGDIKLTINRPFGKALQQYTFLEYATGNWMNHYCEYNNYCQLSDEETAMILTLGLTKHVSIRFPWQNFFTPKSSTFEEDFYSILDWALKARMKHVVIMVINKFFQDSKRHGLIADYWFEADRVTEYDSVTRFEILCRSSDLGLDEDLWRQIVYTLPYSSSHRKPRNLVYLFCMNFRAVQEILLCACKNADIVVWEAMMELLSQAESAATDTRRTRLMITSAPSKDRYLPAFCMPADPGFTYLFEVGYPKMVSAALKTNCLPILDSLNEDRRFQYFKSNPPPDACLYYCCAAMDYYRSLCSGGPTVRYSPIAGEDPQQEMRRKIDVVSSLNTVWSTDPEALRRMSILVSPGYRWVRADSVVGDHFLIQIAAKFKLTAVVEVLCVTPFPGTTAGGVCDVDRTTPKAPRTALSYAIEHHDVEMTRILLDRRANAVVGLHKDTVADEHTTGFEQPGFRPPLGQWVISPLGAFLRDPNQEIGDLLFQDRWEGGEILGRLLHYSRQKSRQEGLTVWDILLSTAEKERQKSGPAKTLDDHALRGLLWAMKESRFDEVKELARQLVPDIL</sequence>
<keyword evidence="2" id="KW-0175">Coiled coil</keyword>
<gene>
    <name evidence="6" type="ORF">DRE_04470</name>
</gene>
<dbReference type="Pfam" id="PF24809">
    <property type="entry name" value="DUF7708"/>
    <property type="match status" value="1"/>
</dbReference>
<keyword evidence="1" id="KW-0677">Repeat</keyword>
<keyword evidence="7" id="KW-1185">Reference proteome</keyword>
<dbReference type="InterPro" id="IPR056125">
    <property type="entry name" value="DUF7708"/>
</dbReference>
<evidence type="ECO:0000313" key="7">
    <source>
        <dbReference type="Proteomes" id="UP000024837"/>
    </source>
</evidence>
<dbReference type="HOGENOM" id="CLU_254287_0_0_1"/>
<feature type="domain" description="DUF7708" evidence="4">
    <location>
        <begin position="66"/>
        <end position="205"/>
    </location>
</feature>
<dbReference type="Proteomes" id="UP000024837">
    <property type="component" value="Unassembled WGS sequence"/>
</dbReference>
<dbReference type="Gene3D" id="3.40.50.300">
    <property type="entry name" value="P-loop containing nucleotide triphosphate hydrolases"/>
    <property type="match status" value="1"/>
</dbReference>
<feature type="coiled-coil region" evidence="2">
    <location>
        <begin position="36"/>
        <end position="63"/>
    </location>
</feature>
<protein>
    <submittedName>
        <fullName evidence="6">Uncharacterized protein</fullName>
    </submittedName>
</protein>
<evidence type="ECO:0000259" key="4">
    <source>
        <dbReference type="Pfam" id="PF24809"/>
    </source>
</evidence>
<reference evidence="6 7" key="1">
    <citation type="submission" date="2013-05" db="EMBL/GenBank/DDBJ databases">
        <title>Drechslerella stenobrocha genome reveals carnivorous origination and mechanical trapping mechanism of predatory fungi.</title>
        <authorList>
            <person name="Liu X."/>
            <person name="Zhang W."/>
            <person name="Liu K."/>
        </authorList>
    </citation>
    <scope>NUCLEOTIDE SEQUENCE [LARGE SCALE GENOMIC DNA]</scope>
    <source>
        <strain evidence="6 7">248</strain>
    </source>
</reference>
<dbReference type="Pfam" id="PF22939">
    <property type="entry name" value="WHD_GPIID"/>
    <property type="match status" value="1"/>
</dbReference>
<evidence type="ECO:0000256" key="2">
    <source>
        <dbReference type="SAM" id="Coils"/>
    </source>
</evidence>
<dbReference type="InterPro" id="IPR056884">
    <property type="entry name" value="NPHP3-like_N"/>
</dbReference>
<evidence type="ECO:0000259" key="3">
    <source>
        <dbReference type="Pfam" id="PF22939"/>
    </source>
</evidence>
<dbReference type="PANTHER" id="PTHR10039">
    <property type="entry name" value="AMELOGENIN"/>
    <property type="match status" value="1"/>
</dbReference>
<evidence type="ECO:0000313" key="6">
    <source>
        <dbReference type="EMBL" id="EWC46299.1"/>
    </source>
</evidence>